<dbReference type="GO" id="GO:0016746">
    <property type="term" value="F:acyltransferase activity"/>
    <property type="evidence" value="ECO:0007669"/>
    <property type="project" value="UniProtKB-KW"/>
</dbReference>
<accession>A0ABP5G4C1</accession>
<name>A0ABP5G4C1_9MICO</name>
<dbReference type="SMART" id="SM00563">
    <property type="entry name" value="PlsC"/>
    <property type="match status" value="1"/>
</dbReference>
<dbReference type="Pfam" id="PF01553">
    <property type="entry name" value="Acyltransferase"/>
    <property type="match status" value="1"/>
</dbReference>
<dbReference type="Proteomes" id="UP001501285">
    <property type="component" value="Unassembled WGS sequence"/>
</dbReference>
<dbReference type="InterPro" id="IPR002123">
    <property type="entry name" value="Plipid/glycerol_acylTrfase"/>
</dbReference>
<reference evidence="5" key="1">
    <citation type="journal article" date="2019" name="Int. J. Syst. Evol. Microbiol.">
        <title>The Global Catalogue of Microorganisms (GCM) 10K type strain sequencing project: providing services to taxonomists for standard genome sequencing and annotation.</title>
        <authorList>
            <consortium name="The Broad Institute Genomics Platform"/>
            <consortium name="The Broad Institute Genome Sequencing Center for Infectious Disease"/>
            <person name="Wu L."/>
            <person name="Ma J."/>
        </authorList>
    </citation>
    <scope>NUCLEOTIDE SEQUENCE [LARGE SCALE GENOMIC DNA]</scope>
    <source>
        <strain evidence="5">JCM 14283</strain>
    </source>
</reference>
<evidence type="ECO:0000259" key="3">
    <source>
        <dbReference type="SMART" id="SM00563"/>
    </source>
</evidence>
<dbReference type="CDD" id="cd07989">
    <property type="entry name" value="LPLAT_AGPAT-like"/>
    <property type="match status" value="1"/>
</dbReference>
<proteinExistence type="predicted"/>
<dbReference type="PANTHER" id="PTHR10434">
    <property type="entry name" value="1-ACYL-SN-GLYCEROL-3-PHOSPHATE ACYLTRANSFERASE"/>
    <property type="match status" value="1"/>
</dbReference>
<gene>
    <name evidence="4" type="ORF">GCM10009740_35980</name>
</gene>
<organism evidence="4 5">
    <name type="scientific">Terrabacter terrae</name>
    <dbReference type="NCBI Taxonomy" id="318434"/>
    <lineage>
        <taxon>Bacteria</taxon>
        <taxon>Bacillati</taxon>
        <taxon>Actinomycetota</taxon>
        <taxon>Actinomycetes</taxon>
        <taxon>Micrococcales</taxon>
        <taxon>Intrasporangiaceae</taxon>
        <taxon>Terrabacter</taxon>
    </lineage>
</organism>
<evidence type="ECO:0000313" key="4">
    <source>
        <dbReference type="EMBL" id="GAA2039953.1"/>
    </source>
</evidence>
<keyword evidence="1" id="KW-0808">Transferase</keyword>
<comment type="caution">
    <text evidence="4">The sequence shown here is derived from an EMBL/GenBank/DDBJ whole genome shotgun (WGS) entry which is preliminary data.</text>
</comment>
<keyword evidence="2 4" id="KW-0012">Acyltransferase</keyword>
<dbReference type="EMBL" id="BAAANB010000021">
    <property type="protein sequence ID" value="GAA2039953.1"/>
    <property type="molecule type" value="Genomic_DNA"/>
</dbReference>
<protein>
    <submittedName>
        <fullName evidence="4">Lysophospholipid acyltransferase family protein</fullName>
    </submittedName>
</protein>
<feature type="domain" description="Phospholipid/glycerol acyltransferase" evidence="3">
    <location>
        <begin position="47"/>
        <end position="157"/>
    </location>
</feature>
<evidence type="ECO:0000256" key="1">
    <source>
        <dbReference type="ARBA" id="ARBA00022679"/>
    </source>
</evidence>
<evidence type="ECO:0000256" key="2">
    <source>
        <dbReference type="ARBA" id="ARBA00023315"/>
    </source>
</evidence>
<dbReference type="PANTHER" id="PTHR10434:SF11">
    <property type="entry name" value="1-ACYL-SN-GLYCEROL-3-PHOSPHATE ACYLTRANSFERASE"/>
    <property type="match status" value="1"/>
</dbReference>
<sequence>MTAEASAPEAPHPGRAVVGRWIGIAIFRGLYRGRAHHADRVPGTGPVVLVANHAAFLDGPFVFSLAPRPANFLVKQEAFKGFFGWVIRNVGQIPIDRTVGDRAALATATAVLERGGAVGIFPEGNRGAGDVEQVNQGAAWIALRTGATIVPVAVSGTRVPGASADAWPRPRARLDVVFGEPFELTVPADAPGRIRLRLASEQLRDALASHVRRSRVENGPSPHVH</sequence>
<evidence type="ECO:0000313" key="5">
    <source>
        <dbReference type="Proteomes" id="UP001501285"/>
    </source>
</evidence>
<dbReference type="RefSeq" id="WP_343993887.1">
    <property type="nucleotide sequence ID" value="NZ_BAAANB010000021.1"/>
</dbReference>
<keyword evidence="5" id="KW-1185">Reference proteome</keyword>
<dbReference type="SUPFAM" id="SSF69593">
    <property type="entry name" value="Glycerol-3-phosphate (1)-acyltransferase"/>
    <property type="match status" value="1"/>
</dbReference>